<dbReference type="InterPro" id="IPR003159">
    <property type="entry name" value="Lyase_8_central_dom"/>
</dbReference>
<name>A0ABV5FFW4_9FLAO</name>
<dbReference type="PANTHER" id="PTHR37322">
    <property type="match status" value="1"/>
</dbReference>
<evidence type="ECO:0000256" key="3">
    <source>
        <dbReference type="ARBA" id="ARBA00011245"/>
    </source>
</evidence>
<comment type="similarity">
    <text evidence="2">Belongs to the polysaccharide lyase 8 family.</text>
</comment>
<keyword evidence="13" id="KW-1185">Reference proteome</keyword>
<dbReference type="InterPro" id="IPR011071">
    <property type="entry name" value="Lyase_8-like_C"/>
</dbReference>
<dbReference type="InterPro" id="IPR039174">
    <property type="entry name" value="Chondroitin_ABC_lyase"/>
</dbReference>
<comment type="caution">
    <text evidence="12">The sequence shown here is derived from an EMBL/GenBank/DDBJ whole genome shotgun (WGS) entry which is preliminary data.</text>
</comment>
<accession>A0ABV5FFW4</accession>
<dbReference type="Proteomes" id="UP001589585">
    <property type="component" value="Unassembled WGS sequence"/>
</dbReference>
<dbReference type="Pfam" id="PF09093">
    <property type="entry name" value="Lyase_catalyt"/>
    <property type="match status" value="1"/>
</dbReference>
<dbReference type="InterPro" id="IPR011013">
    <property type="entry name" value="Gal_mutarotase_sf_dom"/>
</dbReference>
<gene>
    <name evidence="12" type="ORF">ACFFU9_16005</name>
</gene>
<evidence type="ECO:0000256" key="6">
    <source>
        <dbReference type="ARBA" id="ARBA00023239"/>
    </source>
</evidence>
<protein>
    <submittedName>
        <fullName evidence="12">Chondroitinase family polysaccharide lyase</fullName>
    </submittedName>
</protein>
<dbReference type="SUPFAM" id="SSF49863">
    <property type="entry name" value="Hyaluronate lyase-like, C-terminal domain"/>
    <property type="match status" value="1"/>
</dbReference>
<dbReference type="InterPro" id="IPR008979">
    <property type="entry name" value="Galactose-bd-like_sf"/>
</dbReference>
<dbReference type="SUPFAM" id="SSF74650">
    <property type="entry name" value="Galactose mutarotase-like"/>
    <property type="match status" value="1"/>
</dbReference>
<keyword evidence="4 7" id="KW-0732">Signal</keyword>
<organism evidence="12 13">
    <name type="scientific">Mariniflexile ostreae</name>
    <dbReference type="NCBI Taxonomy" id="1520892"/>
    <lineage>
        <taxon>Bacteria</taxon>
        <taxon>Pseudomonadati</taxon>
        <taxon>Bacteroidota</taxon>
        <taxon>Flavobacteriia</taxon>
        <taxon>Flavobacteriales</taxon>
        <taxon>Flavobacteriaceae</taxon>
        <taxon>Mariniflexile</taxon>
    </lineage>
</organism>
<dbReference type="PANTHER" id="PTHR37322:SF3">
    <property type="entry name" value="CHONDROITIN SULFATE ABC EXOLYASE"/>
    <property type="match status" value="1"/>
</dbReference>
<feature type="domain" description="Secretion system C-terminal sorting" evidence="11">
    <location>
        <begin position="1205"/>
        <end position="1275"/>
    </location>
</feature>
<comment type="subunit">
    <text evidence="3">Monomer.</text>
</comment>
<dbReference type="InterPro" id="IPR026444">
    <property type="entry name" value="Secre_tail"/>
</dbReference>
<evidence type="ECO:0000313" key="13">
    <source>
        <dbReference type="Proteomes" id="UP001589585"/>
    </source>
</evidence>
<dbReference type="Pfam" id="PF02278">
    <property type="entry name" value="Lyase_8"/>
    <property type="match status" value="1"/>
</dbReference>
<dbReference type="InterPro" id="IPR014718">
    <property type="entry name" value="GH-type_carb-bd"/>
</dbReference>
<dbReference type="Pfam" id="PF09092">
    <property type="entry name" value="Lyase_N"/>
    <property type="match status" value="1"/>
</dbReference>
<evidence type="ECO:0000256" key="4">
    <source>
        <dbReference type="ARBA" id="ARBA00022729"/>
    </source>
</evidence>
<evidence type="ECO:0000256" key="2">
    <source>
        <dbReference type="ARBA" id="ARBA00006699"/>
    </source>
</evidence>
<dbReference type="Gene3D" id="2.60.220.10">
    <property type="entry name" value="Polysaccharide lyase family 8-like, C-terminal"/>
    <property type="match status" value="1"/>
</dbReference>
<keyword evidence="6 12" id="KW-0456">Lyase</keyword>
<sequence length="1276" mass="142192">MKTPLHIFFYTPKKPCFWVLLCTLCITFNLYAQDESFETTVPSHWSTTNGTLNTSTDHYKLGSKSLRWDWNANAVITVNNLQDHGLVKSEVLGFYHNMFRMWLYNTGAIQTTPLTVEFYDNTDALRFFYTVQLNFTGWRAASASYVKEMSGNKNSDDITTMKIKAPDSGSGTFFFDFIDYTMARNTSRSADYQLPFINLNNGEHWGDIMYFQSLPKTVSLASPTAQELTDLASVKQKYDTAIKGNAPTASHVAGAISRYHALNISYEAGLVKGTPLYGQDFPNAQNIKAVEDFILNFARDFAHKSTTSSRDYFLNTVRYLLDQGFADGSMMETIHHIGYNFRNIPSAIHLMKEELELAGLWEQAQKMVEWYTAVDGIWEPRASNSNMDDANTRSLYRLGACLYKTTDAEKVQYLKGYKKYLENFLTRYPKEGQGMKVDFTGFHHNIYYPGYAFLGYNELGKVINYTSGGIFALATQHKDVLKKSLLLARVSSTGGDIPNALAGRNPFFNPSFKNGLKDLGLASPVDTELIKAHNYMYGSDSQTASYGSETPPNGFWQVNFANLGVYRQSDWVANMKGFNKYFYGSEIYPSENRYGRYQSYGAVEVMYPGGHANSKLNINGWDWRKIPGATTKHLSWNDLLAVNSRQDEKTDSNFAASLRFGSKANYYIDSKIEGNYGVFGMDFEQKAISFKHDSNFKFKKSVFCFDGKLICLGSNISSGTGLVATNLFQNYLSSTSLPIHVNHVEVATFPYNSTLSSTANNWLIDAAHTGYFVKSGNTVVIDRKNQDAPSEKGNGTMTNGDFASAYISHAAAPNNAGYEYVILPGTNATEMENFSTHMANAATAFYQVIQKDQFAHIVKYNNIYGYALFDDANYGTQTPIKENLGPCLVMLQDHGESMELSVVSPDLNFAVNNGNSQTHTIDLTIHGEWNLNTSYGGNVSVITNTGETQLVIELKEGLPVDITLTKGAVNTDYPIIFYEDFSNEIGSGFIRNIKNTGGHTDDSKIFKRVSDIPDATDTNNEFDPNEDRPSKTIPVGQISDQRALSIVGNNGTTNFPLDAYAIFTTLDLTDNNPRISPSDTYAYASFWTERRYGDGDIATISLLVTTAYTGDPATTSWTNLPLHSGKLAETADGLTYVKGVVDLSPYAHGATGASVTVALRYQGSSSAYSSSNRNGTFYFSDLQFFVQSSPLEVENHVLMDEDVSIYPNPSSDFFNIKISNPHIKVHKVCLIDMYGKIIYNSFDTDTVRVNGAPKGLYLLRLETQTGNIIHKKIIID</sequence>
<feature type="signal peptide" evidence="7">
    <location>
        <begin position="1"/>
        <end position="32"/>
    </location>
</feature>
<dbReference type="SUPFAM" id="SSF49785">
    <property type="entry name" value="Galactose-binding domain-like"/>
    <property type="match status" value="1"/>
</dbReference>
<dbReference type="Gene3D" id="2.70.98.10">
    <property type="match status" value="1"/>
</dbReference>
<dbReference type="GO" id="GO:0016829">
    <property type="term" value="F:lyase activity"/>
    <property type="evidence" value="ECO:0007669"/>
    <property type="project" value="UniProtKB-KW"/>
</dbReference>
<evidence type="ECO:0000256" key="1">
    <source>
        <dbReference type="ARBA" id="ARBA00001913"/>
    </source>
</evidence>
<dbReference type="Pfam" id="PF18962">
    <property type="entry name" value="Por_Secre_tail"/>
    <property type="match status" value="1"/>
</dbReference>
<proteinExistence type="inferred from homology"/>
<dbReference type="NCBIfam" id="TIGR04183">
    <property type="entry name" value="Por_Secre_tail"/>
    <property type="match status" value="1"/>
</dbReference>
<feature type="domain" description="Polysaccharide lyase family 8 central" evidence="8">
    <location>
        <begin position="565"/>
        <end position="826"/>
    </location>
</feature>
<feature type="domain" description="Lyase catalytic" evidence="10">
    <location>
        <begin position="220"/>
        <end position="507"/>
    </location>
</feature>
<evidence type="ECO:0000259" key="9">
    <source>
        <dbReference type="Pfam" id="PF09092"/>
    </source>
</evidence>
<dbReference type="RefSeq" id="WP_379862494.1">
    <property type="nucleotide sequence ID" value="NZ_JBHMFC010000105.1"/>
</dbReference>
<dbReference type="SUPFAM" id="SSF48230">
    <property type="entry name" value="Chondroitin AC/alginate lyase"/>
    <property type="match status" value="1"/>
</dbReference>
<evidence type="ECO:0000259" key="8">
    <source>
        <dbReference type="Pfam" id="PF02278"/>
    </source>
</evidence>
<evidence type="ECO:0000256" key="5">
    <source>
        <dbReference type="ARBA" id="ARBA00022837"/>
    </source>
</evidence>
<dbReference type="EMBL" id="JBHMFC010000105">
    <property type="protein sequence ID" value="MFB9058249.1"/>
    <property type="molecule type" value="Genomic_DNA"/>
</dbReference>
<evidence type="ECO:0000259" key="11">
    <source>
        <dbReference type="Pfam" id="PF18962"/>
    </source>
</evidence>
<evidence type="ECO:0000259" key="10">
    <source>
        <dbReference type="Pfam" id="PF09093"/>
    </source>
</evidence>
<dbReference type="InterPro" id="IPR015176">
    <property type="entry name" value="Lyase_N"/>
</dbReference>
<dbReference type="InterPro" id="IPR008929">
    <property type="entry name" value="Chondroitin_lyas"/>
</dbReference>
<evidence type="ECO:0000256" key="7">
    <source>
        <dbReference type="SAM" id="SignalP"/>
    </source>
</evidence>
<keyword evidence="5" id="KW-0106">Calcium</keyword>
<comment type="cofactor">
    <cofactor evidence="1">
        <name>Ca(2+)</name>
        <dbReference type="ChEBI" id="CHEBI:29108"/>
    </cofactor>
</comment>
<reference evidence="12 13" key="1">
    <citation type="submission" date="2024-09" db="EMBL/GenBank/DDBJ databases">
        <authorList>
            <person name="Sun Q."/>
            <person name="Mori K."/>
        </authorList>
    </citation>
    <scope>NUCLEOTIDE SEQUENCE [LARGE SCALE GENOMIC DNA]</scope>
    <source>
        <strain evidence="12 13">CECT 8622</strain>
    </source>
</reference>
<dbReference type="Gene3D" id="1.50.10.100">
    <property type="entry name" value="Chondroitin AC/alginate lyase"/>
    <property type="match status" value="1"/>
</dbReference>
<feature type="domain" description="Lyase N-terminal" evidence="9">
    <location>
        <begin position="36"/>
        <end position="196"/>
    </location>
</feature>
<feature type="chain" id="PRO_5047302011" evidence="7">
    <location>
        <begin position="33"/>
        <end position="1276"/>
    </location>
</feature>
<dbReference type="InterPro" id="IPR015177">
    <property type="entry name" value="Lyase_catalyt"/>
</dbReference>
<evidence type="ECO:0000313" key="12">
    <source>
        <dbReference type="EMBL" id="MFB9058249.1"/>
    </source>
</evidence>
<dbReference type="Gene3D" id="2.60.120.430">
    <property type="entry name" value="Galactose-binding lectin"/>
    <property type="match status" value="1"/>
</dbReference>